<dbReference type="InterPro" id="IPR014140">
    <property type="entry name" value="DNA_helicase_suAddB"/>
</dbReference>
<feature type="binding site" evidence="14">
    <location>
        <position position="795"/>
    </location>
    <ligand>
        <name>[4Fe-4S] cluster</name>
        <dbReference type="ChEBI" id="CHEBI:49883"/>
    </ligand>
</feature>
<dbReference type="EMBL" id="CP106878">
    <property type="protein sequence ID" value="WAA08694.1"/>
    <property type="molecule type" value="Genomic_DNA"/>
</dbReference>
<protein>
    <recommendedName>
        <fullName evidence="14">ATP-dependent helicase/deoxyribonuclease subunit B</fullName>
        <ecNumber evidence="14">3.1.-.-</ecNumber>
    </recommendedName>
    <alternativeName>
        <fullName evidence="14">ATP-dependent helicase/nuclease subunit AddB</fullName>
    </alternativeName>
</protein>
<dbReference type="HAMAP" id="MF_01452">
    <property type="entry name" value="AddB_type1"/>
    <property type="match status" value="1"/>
</dbReference>
<comment type="cofactor">
    <cofactor evidence="14">
        <name>[4Fe-4S] cluster</name>
        <dbReference type="ChEBI" id="CHEBI:49883"/>
    </cofactor>
    <text evidence="14">Binds 1 [4Fe-4S] cluster.</text>
</comment>
<feature type="binding site" evidence="14">
    <location>
        <position position="1118"/>
    </location>
    <ligand>
        <name>[4Fe-4S] cluster</name>
        <dbReference type="ChEBI" id="CHEBI:49883"/>
    </ligand>
</feature>
<keyword evidence="1 14" id="KW-0004">4Fe-4S</keyword>
<dbReference type="InterPro" id="IPR027417">
    <property type="entry name" value="P-loop_NTPase"/>
</dbReference>
<dbReference type="GO" id="GO:0003690">
    <property type="term" value="F:double-stranded DNA binding"/>
    <property type="evidence" value="ECO:0007669"/>
    <property type="project" value="UniProtKB-UniRule"/>
</dbReference>
<keyword evidence="10 14" id="KW-0408">Iron</keyword>
<keyword evidence="2 14" id="KW-0540">Nuclease</keyword>
<dbReference type="RefSeq" id="WP_275416476.1">
    <property type="nucleotide sequence ID" value="NZ_CP106878.1"/>
</dbReference>
<keyword evidence="8 14" id="KW-0269">Exonuclease</keyword>
<dbReference type="GO" id="GO:0008409">
    <property type="term" value="F:5'-3' exonuclease activity"/>
    <property type="evidence" value="ECO:0007669"/>
    <property type="project" value="UniProtKB-UniRule"/>
</dbReference>
<dbReference type="InterPro" id="IPR011604">
    <property type="entry name" value="PDDEXK-like_dom_sf"/>
</dbReference>
<feature type="binding site" evidence="14">
    <location>
        <position position="1124"/>
    </location>
    <ligand>
        <name>[4Fe-4S] cluster</name>
        <dbReference type="ChEBI" id="CHEBI:49883"/>
    </ligand>
</feature>
<keyword evidence="13 14" id="KW-0234">DNA repair</keyword>
<keyword evidence="3 14" id="KW-0479">Metal-binding</keyword>
<evidence type="ECO:0000256" key="14">
    <source>
        <dbReference type="HAMAP-Rule" id="MF_01452"/>
    </source>
</evidence>
<dbReference type="KEGG" id="faf:OE104_08560"/>
<evidence type="ECO:0000313" key="17">
    <source>
        <dbReference type="Proteomes" id="UP001164718"/>
    </source>
</evidence>
<evidence type="ECO:0000256" key="9">
    <source>
        <dbReference type="ARBA" id="ARBA00022840"/>
    </source>
</evidence>
<evidence type="ECO:0000256" key="4">
    <source>
        <dbReference type="ARBA" id="ARBA00022741"/>
    </source>
</evidence>
<comment type="function">
    <text evidence="14">The heterodimer acts as both an ATP-dependent DNA helicase and an ATP-dependent, dual-direction single-stranded exonuclease. Recognizes the chi site generating a DNA molecule suitable for the initiation of homologous recombination. The AddB subunit has 5' -&gt; 3' nuclease activity but not helicase activity.</text>
</comment>
<keyword evidence="5 14" id="KW-0227">DNA damage</keyword>
<evidence type="ECO:0000256" key="8">
    <source>
        <dbReference type="ARBA" id="ARBA00022839"/>
    </source>
</evidence>
<dbReference type="Proteomes" id="UP001164718">
    <property type="component" value="Chromosome"/>
</dbReference>
<keyword evidence="9 14" id="KW-0067">ATP-binding</keyword>
<dbReference type="Gene3D" id="3.90.320.10">
    <property type="match status" value="1"/>
</dbReference>
<evidence type="ECO:0000256" key="11">
    <source>
        <dbReference type="ARBA" id="ARBA00023014"/>
    </source>
</evidence>
<dbReference type="GO" id="GO:0051539">
    <property type="term" value="F:4 iron, 4 sulfur cluster binding"/>
    <property type="evidence" value="ECO:0007669"/>
    <property type="project" value="UniProtKB-KW"/>
</dbReference>
<name>A0A9E8LTU6_9BACI</name>
<dbReference type="InterPro" id="IPR014017">
    <property type="entry name" value="DNA_helicase_UvrD-like_C"/>
</dbReference>
<evidence type="ECO:0000256" key="10">
    <source>
        <dbReference type="ARBA" id="ARBA00023004"/>
    </source>
</evidence>
<evidence type="ECO:0000256" key="2">
    <source>
        <dbReference type="ARBA" id="ARBA00022722"/>
    </source>
</evidence>
<keyword evidence="6 14" id="KW-0378">Hydrolase</keyword>
<gene>
    <name evidence="14 16" type="primary">addB</name>
    <name evidence="16" type="ORF">OE104_08560</name>
</gene>
<keyword evidence="4 14" id="KW-0547">Nucleotide-binding</keyword>
<dbReference type="SUPFAM" id="SSF52540">
    <property type="entry name" value="P-loop containing nucleoside triphosphate hydrolases"/>
    <property type="match status" value="2"/>
</dbReference>
<dbReference type="Gene3D" id="6.10.140.1030">
    <property type="match status" value="1"/>
</dbReference>
<dbReference type="Pfam" id="PF12705">
    <property type="entry name" value="PDDEXK_1"/>
    <property type="match status" value="1"/>
</dbReference>
<evidence type="ECO:0000313" key="16">
    <source>
        <dbReference type="EMBL" id="WAA08694.1"/>
    </source>
</evidence>
<dbReference type="Gene3D" id="3.40.50.300">
    <property type="entry name" value="P-loop containing nucleotide triphosphate hydrolases"/>
    <property type="match status" value="3"/>
</dbReference>
<comment type="cofactor">
    <cofactor evidence="14">
        <name>Mg(2+)</name>
        <dbReference type="ChEBI" id="CHEBI:18420"/>
    </cofactor>
</comment>
<evidence type="ECO:0000256" key="1">
    <source>
        <dbReference type="ARBA" id="ARBA00022485"/>
    </source>
</evidence>
<dbReference type="AlphaFoldDB" id="A0A9E8LTU6"/>
<reference evidence="16" key="1">
    <citation type="submission" date="2022-09" db="EMBL/GenBank/DDBJ databases">
        <title>Complete Genomes of Fervidibacillus albus and Fervidibacillus halotolerans isolated from tidal flat sediments.</title>
        <authorList>
            <person name="Kwon K.K."/>
            <person name="Yang S.-H."/>
            <person name="Park M.J."/>
            <person name="Oh H.-M."/>
        </authorList>
    </citation>
    <scope>NUCLEOTIDE SEQUENCE</scope>
    <source>
        <strain evidence="16">MEBiC13591</strain>
    </source>
</reference>
<feature type="binding site" evidence="14">
    <location>
        <position position="1115"/>
    </location>
    <ligand>
        <name>[4Fe-4S] cluster</name>
        <dbReference type="ChEBI" id="CHEBI:49883"/>
    </ligand>
</feature>
<dbReference type="InterPro" id="IPR038726">
    <property type="entry name" value="PDDEXK_AddAB-type"/>
</dbReference>
<sequence>MSLRFVIGRTGSGKTTFLMEEMINELQTDPMGEPIYYIVPEQMTFLSEYKLVTNPKIKGMFRVQVYSFTRLAWRILQETGGIRRIHLNSSGLSMLIRRIINENKKEFKIFKRSSEQFGFIEQMEKTISELKRYCVSENELSNHWNRKEINQQLKDKLHDMDIIYRQFEQAIKDQYVGNEDYLTLLAEKIRDSETIKQATIYIDGFHSFTPQEFAVIEQLMKNAKRVTVALTVDVPYRNTVPDDLQLYRMTGNTYASLFEIAQLYSIPIEKDVLLTDQHRFTVPSLRHLERYFDRLPVPSFTDKGEVILAESANPRAEIEGVARSILSFVRDEHYQFNDIAIFVRNGETYHELFETVFTNFDIPYYIDRKRSMLNHPLIELIRSTLEVITGNWRYDPVFRAIKTDLLFPMDDRIDLWREKMDRLENYCLAFGVQGEKWTRKERWQYKKYRGLDFERPQTNEELALENELNESRMQISTPIIQLANRLKKAKNGKEFCQGLYLYLEQLDIPAKLEKWKLEAEQQGNLTLGRQHEQAWNSVIDLFDQYVEILGEEKTTIKEFASVIESGLESLTFSILPPALDQVIIADMELSRLADVKIAFVVGLNDGVLPKKYQDDSIFSDEDREMLQTFGMHLAPSTKERLADEEFIAYKAFTMASDHLVLTYPLADSEGKALLPSPYIKRLKAMFPLIEERFFGNEPNDLPLAEQLAYLVNWREAITHVTYQLQLLKKNYPVEPIWWDAYNLLIKKGKKREAMNVFASLFYENKPVSLSESTAKELYGEKIQGSISRMEQFNSCPFSHYLSYGLKLKEREVFRLEAPDIGDLFHGALKIIGERIQHANLSWAKLTNDQIQSLVRESVDTLAPKLQNEILHSTNRYQYLKRKLEKVIWRATSVLSEQAKVSGFSPVGMEVSFGPKGKLPPVQFHLKNGTKMELAGRIDRIDKGENESGIFLRVIDYKSSSRDLNLGEVYYGLSLQMLTYLDIILRYSKQLIGQEADPAGVLYFHIHNPTIKVKKPLTIEEIEEEIFKQFRMQGLMLSDADVIRMMDQTLENGTSKIVAAGLKKDGTLRSNSKVASKQDFDMLRTYIHRTFEQTGNDIVNGRVDLSPYKLKDKTPCRFCPYKSVCQFDTTLEENNYRVLSPLDGKEALDLVKGVVQT</sequence>
<dbReference type="PROSITE" id="PS51217">
    <property type="entry name" value="UVRD_HELICASE_CTER"/>
    <property type="match status" value="1"/>
</dbReference>
<keyword evidence="7 14" id="KW-0347">Helicase</keyword>
<dbReference type="GO" id="GO:0000724">
    <property type="term" value="P:double-strand break repair via homologous recombination"/>
    <property type="evidence" value="ECO:0007669"/>
    <property type="project" value="UniProtKB-UniRule"/>
</dbReference>
<comment type="similarity">
    <text evidence="14">Belongs to the helicase family. AddB/RexB type 1 subfamily.</text>
</comment>
<evidence type="ECO:0000256" key="3">
    <source>
        <dbReference type="ARBA" id="ARBA00022723"/>
    </source>
</evidence>
<accession>A0A9E8LTU6</accession>
<dbReference type="GO" id="GO:0004386">
    <property type="term" value="F:helicase activity"/>
    <property type="evidence" value="ECO:0007669"/>
    <property type="project" value="UniProtKB-KW"/>
</dbReference>
<evidence type="ECO:0000256" key="12">
    <source>
        <dbReference type="ARBA" id="ARBA00023125"/>
    </source>
</evidence>
<dbReference type="PANTHER" id="PTHR30591:SF1">
    <property type="entry name" value="RECBCD ENZYME SUBUNIT RECC"/>
    <property type="match status" value="1"/>
</dbReference>
<dbReference type="Pfam" id="PF21445">
    <property type="entry name" value="ADDB_N"/>
    <property type="match status" value="1"/>
</dbReference>
<dbReference type="InterPro" id="IPR049035">
    <property type="entry name" value="ADDB_N"/>
</dbReference>
<keyword evidence="17" id="KW-1185">Reference proteome</keyword>
<dbReference type="PANTHER" id="PTHR30591">
    <property type="entry name" value="RECBCD ENZYME SUBUNIT RECC"/>
    <property type="match status" value="1"/>
</dbReference>
<feature type="domain" description="UvrD-like helicase C-terminal" evidence="15">
    <location>
        <begin position="275"/>
        <end position="592"/>
    </location>
</feature>
<keyword evidence="11 14" id="KW-0411">Iron-sulfur</keyword>
<evidence type="ECO:0000256" key="7">
    <source>
        <dbReference type="ARBA" id="ARBA00022806"/>
    </source>
</evidence>
<keyword evidence="12 14" id="KW-0238">DNA-binding</keyword>
<dbReference type="GO" id="GO:0005524">
    <property type="term" value="F:ATP binding"/>
    <property type="evidence" value="ECO:0007669"/>
    <property type="project" value="UniProtKB-UniRule"/>
</dbReference>
<proteinExistence type="inferred from homology"/>
<comment type="miscellaneous">
    <text evidence="14">Despite having conserved helicase domains, this subunit does not have helicase activity.</text>
</comment>
<organism evidence="16 17">
    <name type="scientific">Fervidibacillus albus</name>
    <dbReference type="NCBI Taxonomy" id="2980026"/>
    <lineage>
        <taxon>Bacteria</taxon>
        <taxon>Bacillati</taxon>
        <taxon>Bacillota</taxon>
        <taxon>Bacilli</taxon>
        <taxon>Bacillales</taxon>
        <taxon>Bacillaceae</taxon>
        <taxon>Fervidibacillus</taxon>
    </lineage>
</organism>
<evidence type="ECO:0000256" key="13">
    <source>
        <dbReference type="ARBA" id="ARBA00023204"/>
    </source>
</evidence>
<evidence type="ECO:0000256" key="6">
    <source>
        <dbReference type="ARBA" id="ARBA00022801"/>
    </source>
</evidence>
<dbReference type="NCBIfam" id="TIGR02773">
    <property type="entry name" value="addB_Gpos"/>
    <property type="match status" value="1"/>
</dbReference>
<dbReference type="EC" id="3.1.-.-" evidence="14"/>
<evidence type="ECO:0000259" key="15">
    <source>
        <dbReference type="PROSITE" id="PS51217"/>
    </source>
</evidence>
<evidence type="ECO:0000256" key="5">
    <source>
        <dbReference type="ARBA" id="ARBA00022763"/>
    </source>
</evidence>
<dbReference type="GO" id="GO:0046872">
    <property type="term" value="F:metal ion binding"/>
    <property type="evidence" value="ECO:0007669"/>
    <property type="project" value="UniProtKB-KW"/>
</dbReference>
<comment type="subunit">
    <text evidence="14">Heterodimer of AddA and AddB.</text>
</comment>